<feature type="domain" description="SLH" evidence="2">
    <location>
        <begin position="261"/>
        <end position="328"/>
    </location>
</feature>
<dbReference type="EMBL" id="PCHB01000009">
    <property type="protein sequence ID" value="PKU96491.1"/>
    <property type="molecule type" value="Genomic_DNA"/>
</dbReference>
<evidence type="ECO:0000313" key="4">
    <source>
        <dbReference type="Proteomes" id="UP000233783"/>
    </source>
</evidence>
<dbReference type="GO" id="GO:0030313">
    <property type="term" value="C:cell envelope"/>
    <property type="evidence" value="ECO:0007669"/>
    <property type="project" value="UniProtKB-SubCell"/>
</dbReference>
<dbReference type="InterPro" id="IPR001119">
    <property type="entry name" value="SLH_dom"/>
</dbReference>
<evidence type="ECO:0000256" key="1">
    <source>
        <dbReference type="ARBA" id="ARBA00004196"/>
    </source>
</evidence>
<dbReference type="PROSITE" id="PS51272">
    <property type="entry name" value="SLH"/>
    <property type="match status" value="2"/>
</dbReference>
<dbReference type="RefSeq" id="WP_165364837.1">
    <property type="nucleotide sequence ID" value="NZ_PCHB01000009.1"/>
</dbReference>
<sequence length="391" mass="42264">MRGAIDLWASEKADYLKELNNELHGATGHYVALITPENRYYGFAGASGMRYGTTWSGEMASTLQGSQTATNLKGTYEFSVNVSVDKLAQGVSVELPSQLKMGQQAQAKAKLAYMGGRYELRGGWTSSNPAVLSVDAKVTVPVNTFSRTGHTFTGWNTKANGTGTAYKPGAQYTLGSSDAALYAQWKLNTYTVQFDGNGASTSVAPVQVQHGKTIAQPDTPMNIGRAFAGWYTARTGGARFDFTTPVTGNMTLYARWNRMDFADVQQGGANPTPHAADIQWLADNGISKGWQEPDGTSTFRGMNPVVRQDMATFLKRLADAAGKSGGVKPKADFTDVTVGQPPHWAVIQWLGGSGISTGYRNVNGSWRFEGMTSVYRQDMAAFIHRLDSRLA</sequence>
<dbReference type="InterPro" id="IPR013378">
    <property type="entry name" value="InlB-like_B-rpt"/>
</dbReference>
<reference evidence="3 4" key="1">
    <citation type="submission" date="2017-10" db="EMBL/GenBank/DDBJ databases">
        <title>Bifidobacterium genomics.</title>
        <authorList>
            <person name="Lugli G.A."/>
            <person name="Milani C."/>
            <person name="Mancabelli L."/>
        </authorList>
    </citation>
    <scope>NUCLEOTIDE SEQUENCE [LARGE SCALE GENOMIC DNA]</scope>
    <source>
        <strain evidence="3 4">1744B</strain>
    </source>
</reference>
<dbReference type="Pfam" id="PF09479">
    <property type="entry name" value="Flg_new"/>
    <property type="match status" value="2"/>
</dbReference>
<accession>A0A2N3QVV5</accession>
<comment type="subcellular location">
    <subcellularLocation>
        <location evidence="1">Cell envelope</location>
    </subcellularLocation>
</comment>
<evidence type="ECO:0000313" key="3">
    <source>
        <dbReference type="EMBL" id="PKU96491.1"/>
    </source>
</evidence>
<dbReference type="InterPro" id="IPR042229">
    <property type="entry name" value="Listeria/Bacterioides_rpt_sf"/>
</dbReference>
<evidence type="ECO:0000259" key="2">
    <source>
        <dbReference type="PROSITE" id="PS51272"/>
    </source>
</evidence>
<gene>
    <name evidence="3" type="ORF">CQR56_1050</name>
</gene>
<dbReference type="Proteomes" id="UP000233783">
    <property type="component" value="Unassembled WGS sequence"/>
</dbReference>
<comment type="caution">
    <text evidence="3">The sequence shown here is derived from an EMBL/GenBank/DDBJ whole genome shotgun (WGS) entry which is preliminary data.</text>
</comment>
<name>A0A2N3QVV5_9BIFI</name>
<proteinExistence type="predicted"/>
<dbReference type="AlphaFoldDB" id="A0A2N3QVV5"/>
<feature type="domain" description="SLH" evidence="2">
    <location>
        <begin position="329"/>
        <end position="391"/>
    </location>
</feature>
<dbReference type="Gene3D" id="2.60.40.4270">
    <property type="entry name" value="Listeria-Bacteroides repeat domain"/>
    <property type="match status" value="2"/>
</dbReference>
<organism evidence="3 4">
    <name type="scientific">Bifidobacterium pseudolongum subsp. globosum</name>
    <dbReference type="NCBI Taxonomy" id="1690"/>
    <lineage>
        <taxon>Bacteria</taxon>
        <taxon>Bacillati</taxon>
        <taxon>Actinomycetota</taxon>
        <taxon>Actinomycetes</taxon>
        <taxon>Bifidobacteriales</taxon>
        <taxon>Bifidobacteriaceae</taxon>
        <taxon>Bifidobacterium</taxon>
    </lineage>
</organism>
<dbReference type="NCBIfam" id="TIGR02543">
    <property type="entry name" value="List_Bact_rpt"/>
    <property type="match status" value="1"/>
</dbReference>
<protein>
    <submittedName>
        <fullName evidence="3">Internalin</fullName>
    </submittedName>
</protein>